<dbReference type="InterPro" id="IPR009078">
    <property type="entry name" value="Ferritin-like_SF"/>
</dbReference>
<sequence>MKSAYQSVVEEVKKLKGIEEAVALAIEREKEARDFYLSKAALMEDPKFKELYEYLANQEVTHLGYLERYRDKKELPVVSTEIPSGQSFTPEFDLGRTKGGEVTLGDAGILIAALRHERKSEDFYTEVAKRVEDESLRNFFQMLAGYERGHYELIDSFLDEITRFRMQT</sequence>
<dbReference type="CDD" id="cd01045">
    <property type="entry name" value="Ferritin_like_AB"/>
    <property type="match status" value="1"/>
</dbReference>
<dbReference type="KEGG" id="mthr:MSTHT_2381"/>
<name>A0A0E3H9I0_METTT</name>
<dbReference type="AlphaFoldDB" id="A0A0E3H9I0"/>
<accession>A0A0E3H9I0</accession>
<dbReference type="OrthoDB" id="132738at2157"/>
<dbReference type="STRING" id="523844.MSTHT_2381"/>
<dbReference type="PANTHER" id="PTHR33531">
    <property type="entry name" value="RUBRERYTHRIN SUBFAMILY"/>
    <property type="match status" value="1"/>
</dbReference>
<dbReference type="HOGENOM" id="CLU_125830_2_0_2"/>
<dbReference type="Proteomes" id="UP000066529">
    <property type="component" value="Chromosome"/>
</dbReference>
<protein>
    <submittedName>
        <fullName evidence="1">Rubrerythrin</fullName>
    </submittedName>
</protein>
<gene>
    <name evidence="1" type="ORF">MSTHT_2381</name>
</gene>
<dbReference type="EMBL" id="CP009501">
    <property type="protein sequence ID" value="AKB14139.1"/>
    <property type="molecule type" value="Genomic_DNA"/>
</dbReference>
<dbReference type="Gene3D" id="1.20.1260.10">
    <property type="match status" value="1"/>
</dbReference>
<organism evidence="1 2">
    <name type="scientific">Methanosarcina thermophila (strain ATCC 43570 / DSM 1825 / OCM 12 / VKM B-1830 / TM-1)</name>
    <dbReference type="NCBI Taxonomy" id="523844"/>
    <lineage>
        <taxon>Archaea</taxon>
        <taxon>Methanobacteriati</taxon>
        <taxon>Methanobacteriota</taxon>
        <taxon>Stenosarchaea group</taxon>
        <taxon>Methanomicrobia</taxon>
        <taxon>Methanosarcinales</taxon>
        <taxon>Methanosarcinaceae</taxon>
        <taxon>Methanosarcina</taxon>
    </lineage>
</organism>
<dbReference type="SUPFAM" id="SSF47240">
    <property type="entry name" value="Ferritin-like"/>
    <property type="match status" value="1"/>
</dbReference>
<evidence type="ECO:0000313" key="1">
    <source>
        <dbReference type="EMBL" id="AKB14139.1"/>
    </source>
</evidence>
<proteinExistence type="predicted"/>
<dbReference type="InterPro" id="IPR012347">
    <property type="entry name" value="Ferritin-like"/>
</dbReference>
<dbReference type="PANTHER" id="PTHR33531:SF10">
    <property type="entry name" value="BLR7895 PROTEIN"/>
    <property type="match status" value="1"/>
</dbReference>
<dbReference type="RefSeq" id="WP_048168091.1">
    <property type="nucleotide sequence ID" value="NZ_CP009501.1"/>
</dbReference>
<evidence type="ECO:0000313" key="2">
    <source>
        <dbReference type="Proteomes" id="UP000066529"/>
    </source>
</evidence>
<reference evidence="1 2" key="1">
    <citation type="submission" date="2014-07" db="EMBL/GenBank/DDBJ databases">
        <title>Methanogenic archaea and the global carbon cycle.</title>
        <authorList>
            <person name="Henriksen J.R."/>
            <person name="Luke J."/>
            <person name="Reinhart S."/>
            <person name="Benedict M.N."/>
            <person name="Youngblut N.D."/>
            <person name="Metcalf M.E."/>
            <person name="Whitaker R.J."/>
            <person name="Metcalf W.W."/>
        </authorList>
    </citation>
    <scope>NUCLEOTIDE SEQUENCE [LARGE SCALE GENOMIC DNA]</scope>
    <source>
        <strain evidence="2">ATCC 43570 / DSM 1825 / OCM 12 / VKM B-1830 / TM-1</strain>
    </source>
</reference>
<dbReference type="GeneID" id="41602206"/>
<dbReference type="PATRIC" id="fig|523844.20.peg.2909"/>